<evidence type="ECO:0000313" key="2">
    <source>
        <dbReference type="EMBL" id="KCZ55987.1"/>
    </source>
</evidence>
<comment type="caution">
    <text evidence="2">The sequence shown here is derived from an EMBL/GenBank/DDBJ whole genome shotgun (WGS) entry which is preliminary data.</text>
</comment>
<accession>A0A062UCE1</accession>
<evidence type="ECO:0000256" key="1">
    <source>
        <dbReference type="SAM" id="SignalP"/>
    </source>
</evidence>
<evidence type="ECO:0000313" key="3">
    <source>
        <dbReference type="Proteomes" id="UP000027190"/>
    </source>
</evidence>
<dbReference type="OrthoDB" id="5383458at2"/>
<proteinExistence type="predicted"/>
<organism evidence="2 3">
    <name type="scientific">Hyphomonas chukchiensis</name>
    <dbReference type="NCBI Taxonomy" id="1280947"/>
    <lineage>
        <taxon>Bacteria</taxon>
        <taxon>Pseudomonadati</taxon>
        <taxon>Pseudomonadota</taxon>
        <taxon>Alphaproteobacteria</taxon>
        <taxon>Hyphomonadales</taxon>
        <taxon>Hyphomonadaceae</taxon>
        <taxon>Hyphomonas</taxon>
    </lineage>
</organism>
<dbReference type="STRING" id="1280947.HY30_06945"/>
<dbReference type="Proteomes" id="UP000027190">
    <property type="component" value="Unassembled WGS sequence"/>
</dbReference>
<dbReference type="EMBL" id="AWFG01000052">
    <property type="protein sequence ID" value="KCZ55987.1"/>
    <property type="molecule type" value="Genomic_DNA"/>
</dbReference>
<keyword evidence="1" id="KW-0732">Signal</keyword>
<protein>
    <recommendedName>
        <fullName evidence="4">Alginate export domain-containing protein</fullName>
    </recommendedName>
</protein>
<reference evidence="2 3" key="1">
    <citation type="journal article" date="2014" name="Antonie Van Leeuwenhoek">
        <title>Hyphomonas beringensis sp. nov. and Hyphomonas chukchiensis sp. nov., isolated from surface seawater of the Bering Sea and Chukchi Sea.</title>
        <authorList>
            <person name="Li C."/>
            <person name="Lai Q."/>
            <person name="Li G."/>
            <person name="Dong C."/>
            <person name="Wang J."/>
            <person name="Liao Y."/>
            <person name="Shao Z."/>
        </authorList>
    </citation>
    <scope>NUCLEOTIDE SEQUENCE [LARGE SCALE GENOMIC DNA]</scope>
    <source>
        <strain evidence="2 3">BH-BN04-4</strain>
    </source>
</reference>
<dbReference type="AlphaFoldDB" id="A0A062UCE1"/>
<keyword evidence="3" id="KW-1185">Reference proteome</keyword>
<evidence type="ECO:0008006" key="4">
    <source>
        <dbReference type="Google" id="ProtNLM"/>
    </source>
</evidence>
<feature type="signal peptide" evidence="1">
    <location>
        <begin position="1"/>
        <end position="20"/>
    </location>
</feature>
<sequence>MARFILTLSLLSAVSMPAFAEPDLGAEIKLQQQVLITRNGDQLEHIADDTLGISGANVRLKASDVSGPWSYDVNYLMEAAYSSRFEELNSLTPPQRAESPIDLEDSFVEGPDGLVAHRLDRFWIAHSTPKTVVRIGRQALSWGHGQVFQPLDLFNPFAPDAQDTSYKPGADMVYGQYLFDTGADIQAIIVPRKRSGGGLSSEESSFAVKGFWMTGSVELEVVAASDYGDGILAIGGASPLGDAVWKFDVVSTFKDGSDASVSAVTSLQNSWDWGGRPVTGFVEYYRNGFGVADRRASTELPEDLTNRVARGQLFNTGRDYLAVGASIDWTPLLTLTPTMIVNLNDASTLAIIDASYNLSDNVSLIAGAQLPLGHRRTEFGGRAVSPSSSTYDKRPHTLFFRIERYF</sequence>
<feature type="chain" id="PRO_5001618197" description="Alginate export domain-containing protein" evidence="1">
    <location>
        <begin position="21"/>
        <end position="406"/>
    </location>
</feature>
<name>A0A062UCE1_9PROT</name>
<dbReference type="eggNOG" id="ENOG5032WND">
    <property type="taxonomic scope" value="Bacteria"/>
</dbReference>
<dbReference type="RefSeq" id="WP_034742006.1">
    <property type="nucleotide sequence ID" value="NZ_AWFG01000052.1"/>
</dbReference>
<dbReference type="PATRIC" id="fig|1280947.3.peg.2815"/>
<gene>
    <name evidence="2" type="ORF">HY30_06945</name>
</gene>